<evidence type="ECO:0000313" key="4">
    <source>
        <dbReference type="Proteomes" id="UP000006230"/>
    </source>
</evidence>
<dbReference type="Gene3D" id="1.20.120.160">
    <property type="entry name" value="HPT domain"/>
    <property type="match status" value="1"/>
</dbReference>
<dbReference type="RefSeq" id="WP_007795689.1">
    <property type="nucleotide sequence ID" value="NZ_DS022276.1"/>
</dbReference>
<reference evidence="3 4" key="1">
    <citation type="journal article" date="2010" name="J. Bacteriol.">
        <title>Genome sequences of Pelagibaca bermudensis HTCC2601T and Maritimibacter alkaliphilus HTCC2654T, the type strains of two marine Roseobacter genera.</title>
        <authorList>
            <person name="Thrash J.C."/>
            <person name="Cho J.C."/>
            <person name="Ferriera S."/>
            <person name="Johnson J."/>
            <person name="Vergin K.L."/>
            <person name="Giovannoni S.J."/>
        </authorList>
    </citation>
    <scope>NUCLEOTIDE SEQUENCE [LARGE SCALE GENOMIC DNA]</scope>
    <source>
        <strain evidence="4">DSM 26914 / JCM 13377 / KCTC 12554 / HTCC2601</strain>
    </source>
</reference>
<protein>
    <submittedName>
        <fullName evidence="3">Hpt domain protein</fullName>
    </submittedName>
</protein>
<dbReference type="eggNOG" id="COG2198">
    <property type="taxonomic scope" value="Bacteria"/>
</dbReference>
<proteinExistence type="predicted"/>
<dbReference type="HOGENOM" id="CLU_164741_0_0_5"/>
<dbReference type="InterPro" id="IPR036641">
    <property type="entry name" value="HPT_dom_sf"/>
</dbReference>
<evidence type="ECO:0000256" key="1">
    <source>
        <dbReference type="ARBA" id="ARBA00023012"/>
    </source>
</evidence>
<dbReference type="InterPro" id="IPR008207">
    <property type="entry name" value="Sig_transdc_His_kin_Hpt_dom"/>
</dbReference>
<feature type="domain" description="HPt" evidence="2">
    <location>
        <begin position="22"/>
        <end position="97"/>
    </location>
</feature>
<keyword evidence="1" id="KW-0902">Two-component regulatory system</keyword>
<evidence type="ECO:0000259" key="2">
    <source>
        <dbReference type="Pfam" id="PF01627"/>
    </source>
</evidence>
<gene>
    <name evidence="3" type="ORF">R2601_14805</name>
</gene>
<keyword evidence="4" id="KW-1185">Reference proteome</keyword>
<name>Q0FV81_SALBH</name>
<dbReference type="STRING" id="314265.R2601_14805"/>
<dbReference type="Pfam" id="PF01627">
    <property type="entry name" value="Hpt"/>
    <property type="match status" value="1"/>
</dbReference>
<sequence>MIDWPRVAELRDEIGVTEFDEVVPLFLQEVEATIADLPLRLHSAPETEAALHSLRGSALNLGFSAFAAICDDYEKTASAGDTAGIDMTLIAGLYEQSREAFLRDLPNQIAA</sequence>
<accession>Q0FV81</accession>
<dbReference type="GO" id="GO:0004672">
    <property type="term" value="F:protein kinase activity"/>
    <property type="evidence" value="ECO:0007669"/>
    <property type="project" value="UniProtKB-ARBA"/>
</dbReference>
<dbReference type="OrthoDB" id="7867809at2"/>
<evidence type="ECO:0000313" key="3">
    <source>
        <dbReference type="EMBL" id="EAU48245.1"/>
    </source>
</evidence>
<organism evidence="3 4">
    <name type="scientific">Salipiger bermudensis (strain DSM 26914 / JCM 13377 / KCTC 12554 / HTCC2601)</name>
    <name type="common">Pelagibaca bermudensis</name>
    <dbReference type="NCBI Taxonomy" id="314265"/>
    <lineage>
        <taxon>Bacteria</taxon>
        <taxon>Pseudomonadati</taxon>
        <taxon>Pseudomonadota</taxon>
        <taxon>Alphaproteobacteria</taxon>
        <taxon>Rhodobacterales</taxon>
        <taxon>Roseobacteraceae</taxon>
        <taxon>Salipiger</taxon>
    </lineage>
</organism>
<dbReference type="SUPFAM" id="SSF47226">
    <property type="entry name" value="Histidine-containing phosphotransfer domain, HPT domain"/>
    <property type="match status" value="1"/>
</dbReference>
<comment type="caution">
    <text evidence="3">The sequence shown here is derived from an EMBL/GenBank/DDBJ whole genome shotgun (WGS) entry which is preliminary data.</text>
</comment>
<dbReference type="Proteomes" id="UP000006230">
    <property type="component" value="Unassembled WGS sequence"/>
</dbReference>
<dbReference type="AlphaFoldDB" id="Q0FV81"/>
<dbReference type="GO" id="GO:0000160">
    <property type="term" value="P:phosphorelay signal transduction system"/>
    <property type="evidence" value="ECO:0007669"/>
    <property type="project" value="UniProtKB-KW"/>
</dbReference>
<dbReference type="EMBL" id="AATQ01000002">
    <property type="protein sequence ID" value="EAU48245.1"/>
    <property type="molecule type" value="Genomic_DNA"/>
</dbReference>